<dbReference type="InterPro" id="IPR042089">
    <property type="entry name" value="Peptidase_M13_dom_2"/>
</dbReference>
<dbReference type="CDD" id="cd08662">
    <property type="entry name" value="M13"/>
    <property type="match status" value="1"/>
</dbReference>
<keyword evidence="11" id="KW-1185">Reference proteome</keyword>
<organism evidence="11 12">
    <name type="scientific">Zalophus californianus</name>
    <name type="common">California sealion</name>
    <dbReference type="NCBI Taxonomy" id="9704"/>
    <lineage>
        <taxon>Eukaryota</taxon>
        <taxon>Metazoa</taxon>
        <taxon>Chordata</taxon>
        <taxon>Craniata</taxon>
        <taxon>Vertebrata</taxon>
        <taxon>Euteleostomi</taxon>
        <taxon>Mammalia</taxon>
        <taxon>Eutheria</taxon>
        <taxon>Laurasiatheria</taxon>
        <taxon>Carnivora</taxon>
        <taxon>Caniformia</taxon>
        <taxon>Pinnipedia</taxon>
        <taxon>Otariidae</taxon>
        <taxon>Zalophus</taxon>
    </lineage>
</organism>
<evidence type="ECO:0000259" key="9">
    <source>
        <dbReference type="Pfam" id="PF01431"/>
    </source>
</evidence>
<proteinExistence type="predicted"/>
<dbReference type="Pfam" id="PF05649">
    <property type="entry name" value="Peptidase_M13_N"/>
    <property type="match status" value="1"/>
</dbReference>
<evidence type="ECO:0000313" key="11">
    <source>
        <dbReference type="Proteomes" id="UP000515165"/>
    </source>
</evidence>
<keyword evidence="6" id="KW-0482">Metalloprotease</keyword>
<dbReference type="GO" id="GO:0016485">
    <property type="term" value="P:protein processing"/>
    <property type="evidence" value="ECO:0007669"/>
    <property type="project" value="TreeGrafter"/>
</dbReference>
<dbReference type="PROSITE" id="PS51885">
    <property type="entry name" value="NEPRILYSIN"/>
    <property type="match status" value="1"/>
</dbReference>
<dbReference type="PANTHER" id="PTHR11733:SF141">
    <property type="entry name" value="MEMBRANE METALLO-ENDOPEPTIDASE-LIKE 1"/>
    <property type="match status" value="1"/>
</dbReference>
<dbReference type="RefSeq" id="XP_027460498.1">
    <property type="nucleotide sequence ID" value="XM_027604697.1"/>
</dbReference>
<protein>
    <submittedName>
        <fullName evidence="12">Membrane metallo-endopeptidase-like 1 isoform X2</fullName>
    </submittedName>
</protein>
<keyword evidence="2" id="KW-0645">Protease</keyword>
<dbReference type="AlphaFoldDB" id="A0A6J2E390"/>
<evidence type="ECO:0000256" key="3">
    <source>
        <dbReference type="ARBA" id="ARBA00022723"/>
    </source>
</evidence>
<dbReference type="Proteomes" id="UP000515165">
    <property type="component" value="Chromosome 4"/>
</dbReference>
<dbReference type="GO" id="GO:0005886">
    <property type="term" value="C:plasma membrane"/>
    <property type="evidence" value="ECO:0007669"/>
    <property type="project" value="TreeGrafter"/>
</dbReference>
<feature type="domain" description="Peptidase M13 N-terminal" evidence="10">
    <location>
        <begin position="112"/>
        <end position="512"/>
    </location>
</feature>
<evidence type="ECO:0000256" key="4">
    <source>
        <dbReference type="ARBA" id="ARBA00022801"/>
    </source>
</evidence>
<keyword evidence="8" id="KW-0472">Membrane</keyword>
<dbReference type="InterPro" id="IPR018497">
    <property type="entry name" value="Peptidase_M13_C"/>
</dbReference>
<dbReference type="Gene3D" id="1.10.1380.10">
    <property type="entry name" value="Neutral endopeptidase , domain2"/>
    <property type="match status" value="1"/>
</dbReference>
<dbReference type="SUPFAM" id="SSF55486">
    <property type="entry name" value="Metalloproteases ('zincins'), catalytic domain"/>
    <property type="match status" value="1"/>
</dbReference>
<evidence type="ECO:0000313" key="12">
    <source>
        <dbReference type="RefSeq" id="XP_027460498.1"/>
    </source>
</evidence>
<evidence type="ECO:0000256" key="8">
    <source>
        <dbReference type="SAM" id="Phobius"/>
    </source>
</evidence>
<evidence type="ECO:0000259" key="10">
    <source>
        <dbReference type="Pfam" id="PF05649"/>
    </source>
</evidence>
<dbReference type="InterPro" id="IPR008753">
    <property type="entry name" value="Peptidase_M13_N"/>
</dbReference>
<dbReference type="CTD" id="79258"/>
<evidence type="ECO:0000256" key="2">
    <source>
        <dbReference type="ARBA" id="ARBA00022670"/>
    </source>
</evidence>
<reference evidence="12" key="1">
    <citation type="submission" date="2025-08" db="UniProtKB">
        <authorList>
            <consortium name="RefSeq"/>
        </authorList>
    </citation>
    <scope>IDENTIFICATION</scope>
    <source>
        <tissue evidence="12">Blood</tissue>
    </source>
</reference>
<keyword evidence="8" id="KW-1133">Transmembrane helix</keyword>
<dbReference type="PANTHER" id="PTHR11733">
    <property type="entry name" value="ZINC METALLOPROTEASE FAMILY M13 NEPRILYSIN-RELATED"/>
    <property type="match status" value="1"/>
</dbReference>
<dbReference type="PRINTS" id="PR00786">
    <property type="entry name" value="NEPRILYSIN"/>
</dbReference>
<feature type="domain" description="Peptidase M13 C-terminal" evidence="9">
    <location>
        <begin position="573"/>
        <end position="748"/>
    </location>
</feature>
<name>A0A6J2E390_ZALCA</name>
<dbReference type="Pfam" id="PF01431">
    <property type="entry name" value="Peptidase_M13"/>
    <property type="match status" value="1"/>
</dbReference>
<dbReference type="InterPro" id="IPR024079">
    <property type="entry name" value="MetalloPept_cat_dom_sf"/>
</dbReference>
<keyword evidence="3" id="KW-0479">Metal-binding</keyword>
<evidence type="ECO:0000256" key="7">
    <source>
        <dbReference type="SAM" id="MobiDB-lite"/>
    </source>
</evidence>
<accession>A0A6J2E390</accession>
<dbReference type="GeneID" id="113928679"/>
<dbReference type="GO" id="GO:0004222">
    <property type="term" value="F:metalloendopeptidase activity"/>
    <property type="evidence" value="ECO:0007669"/>
    <property type="project" value="InterPro"/>
</dbReference>
<keyword evidence="8" id="KW-0812">Transmembrane</keyword>
<feature type="transmembrane region" description="Helical" evidence="8">
    <location>
        <begin position="29"/>
        <end position="49"/>
    </location>
</feature>
<comment type="cofactor">
    <cofactor evidence="1">
        <name>Zn(2+)</name>
        <dbReference type="ChEBI" id="CHEBI:29105"/>
    </cofactor>
</comment>
<evidence type="ECO:0000256" key="5">
    <source>
        <dbReference type="ARBA" id="ARBA00022833"/>
    </source>
</evidence>
<feature type="region of interest" description="Disordered" evidence="7">
    <location>
        <begin position="798"/>
        <end position="822"/>
    </location>
</feature>
<keyword evidence="5" id="KW-0862">Zinc</keyword>
<evidence type="ECO:0000256" key="1">
    <source>
        <dbReference type="ARBA" id="ARBA00001947"/>
    </source>
</evidence>
<evidence type="ECO:0000256" key="6">
    <source>
        <dbReference type="ARBA" id="ARBA00023049"/>
    </source>
</evidence>
<sequence>MGKPESPVGMVELAGWSGQKHRGFLERGLQLLLLLVTGALVALGLLHAAHSRGKQLTLFPSRLCFSKEEKTIVKRKPRAIPQPKEMDDICTSPGCVIAAARILQNMDPSREPCDDFYQYACGGWLRRHVIPETNSRYSVFDILRDELEVILKGVLENSTTRDRPAVQKAKMLYRSCMNERMIEKRDSQPLLNILDVMGGWPVTVEKWNEGVGPRWELEQQLAVMNTQFNRRVVIDLFIWNDDQNSSRHIIYIDQPTLGMPSREYYFNEGSNRKVREAYLQFMMSVATMLRADMNLPENSYLVQEDMAQVLELETQLANATAPQEERHDVTTLYHRMSLEDLQNKFGLKGFNWTLFIQSVLSSVKIKLLPDEEVVVYGIPYLQNLEDIIDVYSARTMQNYLVWRLVLDRISSLSQRFKDARANYRKVLYGTTVEEVRWRECVSYVNSNMESAVGSLYIREAFPGDSKDAVRELIDKVRAVFVETLDELGWMDEVSKKKAQEKAMNIREQIGYPDYILEERNKHLDEEYSNLNFSEDKYFENGLQNLKAGAQRSLKKLRETVDQNLWIIGAAVVNAFYSPNRNQIVFPAGILQPPFFSKEQPQALNFGGIGMVIGHEITHGFDDNGRNFDKNGNMLDWWSNFSAQHFRKQSECMIHQYGNYSWDLADNQNVNGFSTLGENIADNGGVRQAYKAYLKWMAEGGKDQQLPGLELSYDQLFFINYAQVWCGSYRPEFAIQSIKTDVHSPLKYRRLPLRRGHPHAPARALPRLVAMGEPHCVAHAHPPAEARCPFCARSWSSGRGQHRVRPAPGAQPRHPGRVAPPGALRLQPRALRPSPGDLFNCLHPLSKASLSAVQASDLS</sequence>
<keyword evidence="4" id="KW-0378">Hydrolase</keyword>
<dbReference type="InterPro" id="IPR000718">
    <property type="entry name" value="Peptidase_M13"/>
</dbReference>
<dbReference type="GO" id="GO:0046872">
    <property type="term" value="F:metal ion binding"/>
    <property type="evidence" value="ECO:0007669"/>
    <property type="project" value="UniProtKB-KW"/>
</dbReference>
<gene>
    <name evidence="12" type="primary">MMEL1</name>
</gene>
<dbReference type="Gene3D" id="3.40.390.10">
    <property type="entry name" value="Collagenase (Catalytic Domain)"/>
    <property type="match status" value="1"/>
</dbReference>